<proteinExistence type="predicted"/>
<keyword evidence="1" id="KW-0472">Membrane</keyword>
<feature type="transmembrane region" description="Helical" evidence="1">
    <location>
        <begin position="7"/>
        <end position="30"/>
    </location>
</feature>
<protein>
    <submittedName>
        <fullName evidence="2">Uncharacterized protein</fullName>
    </submittedName>
</protein>
<reference evidence="2" key="1">
    <citation type="journal article" date="2021" name="Proc. Natl. Acad. Sci. U.S.A.">
        <title>A Catalog of Tens of Thousands of Viruses from Human Metagenomes Reveals Hidden Associations with Chronic Diseases.</title>
        <authorList>
            <person name="Tisza M.J."/>
            <person name="Buck C.B."/>
        </authorList>
    </citation>
    <scope>NUCLEOTIDE SEQUENCE</scope>
    <source>
        <strain evidence="2">CtkyY8</strain>
    </source>
</reference>
<sequence length="33" mass="3871">MILHFQFFLLLFNPYQELGLPVLIIMPLILGLL</sequence>
<keyword evidence="1" id="KW-1133">Transmembrane helix</keyword>
<keyword evidence="1" id="KW-0812">Transmembrane</keyword>
<organism evidence="2">
    <name type="scientific">virus sp. ctkyY8</name>
    <dbReference type="NCBI Taxonomy" id="2827995"/>
    <lineage>
        <taxon>Viruses</taxon>
    </lineage>
</organism>
<evidence type="ECO:0000256" key="1">
    <source>
        <dbReference type="SAM" id="Phobius"/>
    </source>
</evidence>
<dbReference type="EMBL" id="BK059095">
    <property type="protein sequence ID" value="DAE29530.1"/>
    <property type="molecule type" value="Genomic_DNA"/>
</dbReference>
<evidence type="ECO:0000313" key="2">
    <source>
        <dbReference type="EMBL" id="DAE29530.1"/>
    </source>
</evidence>
<accession>A0A8S5REG8</accession>
<name>A0A8S5REG8_9VIRU</name>